<keyword evidence="3" id="KW-0436">Ligase</keyword>
<dbReference type="EMBL" id="JABURY010000018">
    <property type="protein sequence ID" value="MBC9131423.1"/>
    <property type="molecule type" value="Genomic_DNA"/>
</dbReference>
<proteinExistence type="predicted"/>
<sequence length="125" mass="14265">MQQIKQQHDKVIVSIFVNPIQFGPLEDLVSYPLGLKREILAGQKRGQFTMLPNSGRTLRSVFCSYVDVNGRTEALCGKRRPGHFKAVCTIITKLFDITQLDRAYLRQKDPQQLAAIKQMVNDLNF</sequence>
<keyword evidence="2" id="KW-0067">ATP-binding</keyword>
<accession>A0ABR7QYY3</accession>
<protein>
    <submittedName>
        <fullName evidence="3">Pantoate--beta-alanine ligase</fullName>
    </submittedName>
</protein>
<dbReference type="PANTHER" id="PTHR21299">
    <property type="entry name" value="CYTIDYLATE KINASE/PANTOATE-BETA-ALANINE LIGASE"/>
    <property type="match status" value="1"/>
</dbReference>
<dbReference type="InterPro" id="IPR003721">
    <property type="entry name" value="Pantoate_ligase"/>
</dbReference>
<gene>
    <name evidence="3" type="ORF">FcAc13_08885</name>
</gene>
<dbReference type="Pfam" id="PF02569">
    <property type="entry name" value="Pantoate_ligase"/>
    <property type="match status" value="1"/>
</dbReference>
<keyword evidence="4" id="KW-1185">Reference proteome</keyword>
<dbReference type="Gene3D" id="3.40.50.620">
    <property type="entry name" value="HUPs"/>
    <property type="match status" value="1"/>
</dbReference>
<evidence type="ECO:0000313" key="4">
    <source>
        <dbReference type="Proteomes" id="UP000651208"/>
    </source>
</evidence>
<dbReference type="SUPFAM" id="SSF52374">
    <property type="entry name" value="Nucleotidylyl transferase"/>
    <property type="match status" value="1"/>
</dbReference>
<evidence type="ECO:0000256" key="1">
    <source>
        <dbReference type="ARBA" id="ARBA00022741"/>
    </source>
</evidence>
<dbReference type="RefSeq" id="WP_187755866.1">
    <property type="nucleotide sequence ID" value="NZ_JABURY010000018.1"/>
</dbReference>
<dbReference type="InterPro" id="IPR014729">
    <property type="entry name" value="Rossmann-like_a/b/a_fold"/>
</dbReference>
<evidence type="ECO:0000256" key="2">
    <source>
        <dbReference type="ARBA" id="ARBA00022840"/>
    </source>
</evidence>
<keyword evidence="1" id="KW-0547">Nucleotide-binding</keyword>
<name>A0ABR7QYY3_9GAMM</name>
<dbReference type="Proteomes" id="UP000651208">
    <property type="component" value="Unassembled WGS sequence"/>
</dbReference>
<organism evidence="3 4">
    <name type="scientific">Frischella japonica</name>
    <dbReference type="NCBI Taxonomy" id="2741544"/>
    <lineage>
        <taxon>Bacteria</taxon>
        <taxon>Pseudomonadati</taxon>
        <taxon>Pseudomonadota</taxon>
        <taxon>Gammaproteobacteria</taxon>
        <taxon>Orbales</taxon>
        <taxon>Orbaceae</taxon>
        <taxon>Frischella</taxon>
    </lineage>
</organism>
<reference evidence="3 4" key="1">
    <citation type="submission" date="2020-06" db="EMBL/GenBank/DDBJ databases">
        <title>Frischella cerana isolated from Apis cerana gut homogenate.</title>
        <authorList>
            <person name="Wolter L.A."/>
            <person name="Suenami S."/>
            <person name="Miyazaki R."/>
        </authorList>
    </citation>
    <scope>NUCLEOTIDE SEQUENCE [LARGE SCALE GENOMIC DNA]</scope>
    <source>
        <strain evidence="3 4">Ac13</strain>
    </source>
</reference>
<comment type="caution">
    <text evidence="3">The sequence shown here is derived from an EMBL/GenBank/DDBJ whole genome shotgun (WGS) entry which is preliminary data.</text>
</comment>
<evidence type="ECO:0000313" key="3">
    <source>
        <dbReference type="EMBL" id="MBC9131423.1"/>
    </source>
</evidence>
<dbReference type="GO" id="GO:0016874">
    <property type="term" value="F:ligase activity"/>
    <property type="evidence" value="ECO:0007669"/>
    <property type="project" value="UniProtKB-KW"/>
</dbReference>
<dbReference type="PANTHER" id="PTHR21299:SF1">
    <property type="entry name" value="PANTOATE--BETA-ALANINE LIGASE"/>
    <property type="match status" value="1"/>
</dbReference>